<dbReference type="PROSITE" id="PS51755">
    <property type="entry name" value="OMPR_PHOB"/>
    <property type="match status" value="1"/>
</dbReference>
<reference evidence="5 6" key="1">
    <citation type="submission" date="2017-02" db="EMBL/GenBank/DDBJ databases">
        <title>Pseudoalteromonas ulvae TC14 Genome.</title>
        <authorList>
            <person name="Molmeret M."/>
        </authorList>
    </citation>
    <scope>NUCLEOTIDE SEQUENCE [LARGE SCALE GENOMIC DNA]</scope>
    <source>
        <strain evidence="5">TC14</strain>
    </source>
</reference>
<keyword evidence="3" id="KW-0812">Transmembrane</keyword>
<organism evidence="5 6">
    <name type="scientific">Pseudoalteromonas ulvae</name>
    <dbReference type="NCBI Taxonomy" id="107327"/>
    <lineage>
        <taxon>Bacteria</taxon>
        <taxon>Pseudomonadati</taxon>
        <taxon>Pseudomonadota</taxon>
        <taxon>Gammaproteobacteria</taxon>
        <taxon>Alteromonadales</taxon>
        <taxon>Pseudoalteromonadaceae</taxon>
        <taxon>Pseudoalteromonas</taxon>
    </lineage>
</organism>
<dbReference type="GO" id="GO:0006355">
    <property type="term" value="P:regulation of DNA-templated transcription"/>
    <property type="evidence" value="ECO:0007669"/>
    <property type="project" value="InterPro"/>
</dbReference>
<keyword evidence="3" id="KW-1133">Transmembrane helix</keyword>
<evidence type="ECO:0000313" key="6">
    <source>
        <dbReference type="Proteomes" id="UP000194841"/>
    </source>
</evidence>
<dbReference type="OrthoDB" id="1971692at2"/>
<dbReference type="Proteomes" id="UP000194841">
    <property type="component" value="Unassembled WGS sequence"/>
</dbReference>
<protein>
    <submittedName>
        <fullName evidence="5">Transcriptional regulator</fullName>
    </submittedName>
</protein>
<evidence type="ECO:0000259" key="4">
    <source>
        <dbReference type="PROSITE" id="PS51755"/>
    </source>
</evidence>
<dbReference type="InterPro" id="IPR016032">
    <property type="entry name" value="Sig_transdc_resp-reg_C-effctor"/>
</dbReference>
<dbReference type="GO" id="GO:0003677">
    <property type="term" value="F:DNA binding"/>
    <property type="evidence" value="ECO:0007669"/>
    <property type="project" value="UniProtKB-UniRule"/>
</dbReference>
<dbReference type="AlphaFoldDB" id="A0A2C9ZZN9"/>
<gene>
    <name evidence="5" type="ORF">B1199_19150</name>
</gene>
<comment type="caution">
    <text evidence="5">The sequence shown here is derived from an EMBL/GenBank/DDBJ whole genome shotgun (WGS) entry which is preliminary data.</text>
</comment>
<dbReference type="EMBL" id="MWPV01000007">
    <property type="protein sequence ID" value="OUL56230.1"/>
    <property type="molecule type" value="Genomic_DNA"/>
</dbReference>
<evidence type="ECO:0000256" key="2">
    <source>
        <dbReference type="PROSITE-ProRule" id="PRU01091"/>
    </source>
</evidence>
<evidence type="ECO:0000256" key="3">
    <source>
        <dbReference type="SAM" id="Phobius"/>
    </source>
</evidence>
<feature type="DNA-binding region" description="OmpR/PhoB-type" evidence="2">
    <location>
        <begin position="18"/>
        <end position="118"/>
    </location>
</feature>
<keyword evidence="3" id="KW-0472">Membrane</keyword>
<dbReference type="RefSeq" id="WP_086745744.1">
    <property type="nucleotide sequence ID" value="NZ_MWPV01000007.1"/>
</dbReference>
<proteinExistence type="predicted"/>
<feature type="transmembrane region" description="Helical" evidence="3">
    <location>
        <begin position="146"/>
        <end position="165"/>
    </location>
</feature>
<dbReference type="InterPro" id="IPR001867">
    <property type="entry name" value="OmpR/PhoB-type_DNA-bd"/>
</dbReference>
<sequence>MTTNNNLEHTQSLAKAGLPQFQFGDFTFDLGQDELKQNQSLTITKLEPQVSQLLHLFVTHPGEVLSKTYLQETLWPNTIVEQNSLYQLLTKIRRLLNDSSRSPKYIKTLPKKGYCFIATVSLVVEETKPQAHTEDRAQLPSTAPNYLWLWLVPALIVCFSAYAFFSRYDGEPPVLHYELQDVSYDLGLESDVDVHITEDLIAYVKDIYSLQIANKQGEVLHQLDSPYRVAFPTWQRSGSLLAYWRYKEDQCELFIMTPQGAQNHQAPSIACESAIRPVWKNTDELVLSVWQKGQLIPYLYRISQQDFVKLPLAIPRQSLYKGAVKAWNSDVFYLLNHANHTSSLIKLNGERVMNWGFPVWLAAYNPHNQAIISNDSSQRHALVATHVDGRQYEVFQTAQGLFTNVSIDQDGDIYTAIESWQVNIRDKDQLPIFSTSSIDYLPVSNRLGETAFMSRRSGVCEVYLHADDQVVRLSHHKGYEYVQFLEWRPDLSMLLSNRDLDLALYDRQGQVLQFTTELNEKIRNIGWFNNDTVFAFDGHQLHFYNLQGHLTHSQTLDAQLVYFDVAAKRWLVLKNRILYSHDALENSGIKLAELSNQQSNLLHNIRLKNNTLYWQSSWSKQDYIWRLPLIEQSQVEMVKQGNLIWHFDISPYEELTIAKMEALEGDIKRLAVVTTP</sequence>
<name>A0A2C9ZZN9_PSEDV</name>
<dbReference type="InterPro" id="IPR036388">
    <property type="entry name" value="WH-like_DNA-bd_sf"/>
</dbReference>
<feature type="domain" description="OmpR/PhoB-type" evidence="4">
    <location>
        <begin position="18"/>
        <end position="118"/>
    </location>
</feature>
<evidence type="ECO:0000256" key="1">
    <source>
        <dbReference type="ARBA" id="ARBA00023125"/>
    </source>
</evidence>
<dbReference type="SUPFAM" id="SSF69322">
    <property type="entry name" value="Tricorn protease domain 2"/>
    <property type="match status" value="1"/>
</dbReference>
<dbReference type="Pfam" id="PF00486">
    <property type="entry name" value="Trans_reg_C"/>
    <property type="match status" value="1"/>
</dbReference>
<dbReference type="SMART" id="SM00862">
    <property type="entry name" value="Trans_reg_C"/>
    <property type="match status" value="1"/>
</dbReference>
<accession>A0A2C9ZZN9</accession>
<dbReference type="Gene3D" id="1.10.10.10">
    <property type="entry name" value="Winged helix-like DNA-binding domain superfamily/Winged helix DNA-binding domain"/>
    <property type="match status" value="1"/>
</dbReference>
<dbReference type="SUPFAM" id="SSF46894">
    <property type="entry name" value="C-terminal effector domain of the bipartite response regulators"/>
    <property type="match status" value="1"/>
</dbReference>
<keyword evidence="6" id="KW-1185">Reference proteome</keyword>
<dbReference type="GO" id="GO:0000160">
    <property type="term" value="P:phosphorelay signal transduction system"/>
    <property type="evidence" value="ECO:0007669"/>
    <property type="project" value="InterPro"/>
</dbReference>
<evidence type="ECO:0000313" key="5">
    <source>
        <dbReference type="EMBL" id="OUL56230.1"/>
    </source>
</evidence>
<dbReference type="CDD" id="cd00383">
    <property type="entry name" value="trans_reg_C"/>
    <property type="match status" value="1"/>
</dbReference>
<keyword evidence="1 2" id="KW-0238">DNA-binding</keyword>